<proteinExistence type="predicted"/>
<keyword evidence="1" id="KW-0646">Protease inhibitor</keyword>
<evidence type="ECO:0000313" key="4">
    <source>
        <dbReference type="EMBL" id="ASU36493.1"/>
    </source>
</evidence>
<reference evidence="4 5" key="1">
    <citation type="submission" date="2017-08" db="EMBL/GenBank/DDBJ databases">
        <title>Complete genome sequence of Mucilaginibacter sp. strain BJC16-A31.</title>
        <authorList>
            <consortium name="Henan University of Science and Technology"/>
            <person name="You X."/>
        </authorList>
    </citation>
    <scope>NUCLEOTIDE SEQUENCE [LARGE SCALE GENOMIC DNA]</scope>
    <source>
        <strain evidence="4 5">BJC16-A31</strain>
    </source>
</reference>
<dbReference type="KEGG" id="muc:MuYL_4610"/>
<dbReference type="SUPFAM" id="SSF141066">
    <property type="entry name" value="ICP-like"/>
    <property type="match status" value="1"/>
</dbReference>
<gene>
    <name evidence="4" type="ORF">MuYL_4610</name>
</gene>
<dbReference type="EMBL" id="CP022743">
    <property type="protein sequence ID" value="ASU36493.1"/>
    <property type="molecule type" value="Genomic_DNA"/>
</dbReference>
<dbReference type="AlphaFoldDB" id="A0A223P2Z5"/>
<name>A0A223P2Z5_9SPHI</name>
<dbReference type="GO" id="GO:0004869">
    <property type="term" value="F:cysteine-type endopeptidase inhibitor activity"/>
    <property type="evidence" value="ECO:0007669"/>
    <property type="project" value="UniProtKB-KW"/>
</dbReference>
<feature type="domain" description="Proteinase inhibitor I42 chagasin" evidence="3">
    <location>
        <begin position="13"/>
        <end position="90"/>
    </location>
</feature>
<dbReference type="OrthoDB" id="795280at2"/>
<evidence type="ECO:0000256" key="2">
    <source>
        <dbReference type="ARBA" id="ARBA00022704"/>
    </source>
</evidence>
<dbReference type="InterPro" id="IPR036331">
    <property type="entry name" value="Chagasin-like_sf"/>
</dbReference>
<dbReference type="RefSeq" id="WP_157741043.1">
    <property type="nucleotide sequence ID" value="NZ_CP022743.1"/>
</dbReference>
<accession>A0A223P2Z5</accession>
<dbReference type="InterPro" id="IPR018990">
    <property type="entry name" value="Prot_inh_I42_chagasin"/>
</dbReference>
<dbReference type="Pfam" id="PF09394">
    <property type="entry name" value="Inhibitor_I42"/>
    <property type="match status" value="1"/>
</dbReference>
<keyword evidence="2" id="KW-0789">Thiol protease inhibitor</keyword>
<evidence type="ECO:0000313" key="5">
    <source>
        <dbReference type="Proteomes" id="UP000215002"/>
    </source>
</evidence>
<dbReference type="Proteomes" id="UP000215002">
    <property type="component" value="Chromosome"/>
</dbReference>
<dbReference type="Gene3D" id="2.60.40.2020">
    <property type="match status" value="1"/>
</dbReference>
<protein>
    <recommendedName>
        <fullName evidence="3">Proteinase inhibitor I42 chagasin domain-containing protein</fullName>
    </recommendedName>
</protein>
<evidence type="ECO:0000256" key="1">
    <source>
        <dbReference type="ARBA" id="ARBA00022690"/>
    </source>
</evidence>
<organism evidence="4 5">
    <name type="scientific">Mucilaginibacter xinganensis</name>
    <dbReference type="NCBI Taxonomy" id="1234841"/>
    <lineage>
        <taxon>Bacteria</taxon>
        <taxon>Pseudomonadati</taxon>
        <taxon>Bacteroidota</taxon>
        <taxon>Sphingobacteriia</taxon>
        <taxon>Sphingobacteriales</taxon>
        <taxon>Sphingobacteriaceae</taxon>
        <taxon>Mucilaginibacter</taxon>
    </lineage>
</organism>
<keyword evidence="5" id="KW-1185">Reference proteome</keyword>
<sequence length="102" mass="10880">MIDYSNSGKTIKVSRGQIINLTLGNPGDGGYVFDAPEYNSKVLSLIANTHQPPISNAIGDFGKDIWQFKALASGSSNLTITATRSFDKNNPVVMFSGTIAVN</sequence>
<evidence type="ECO:0000259" key="3">
    <source>
        <dbReference type="Pfam" id="PF09394"/>
    </source>
</evidence>